<gene>
    <name evidence="8" type="ORF">CA13_39620</name>
</gene>
<dbReference type="InterPro" id="IPR001599">
    <property type="entry name" value="Macroglobln_a2"/>
</dbReference>
<evidence type="ECO:0000256" key="3">
    <source>
        <dbReference type="ARBA" id="ARBA00022966"/>
    </source>
</evidence>
<name>A0A5C5Z532_9BACT</name>
<dbReference type="AlphaFoldDB" id="A0A5C5Z532"/>
<keyword evidence="2" id="KW-0732">Signal</keyword>
<proteinExistence type="inferred from homology"/>
<dbReference type="Pfam" id="PF07703">
    <property type="entry name" value="A2M_BRD"/>
    <property type="match status" value="1"/>
</dbReference>
<evidence type="ECO:0000259" key="5">
    <source>
        <dbReference type="Pfam" id="PF00207"/>
    </source>
</evidence>
<dbReference type="InterPro" id="IPR011625">
    <property type="entry name" value="A2M_N_BRD"/>
</dbReference>
<keyword evidence="3" id="KW-0882">Thioester bond</keyword>
<evidence type="ECO:0000256" key="2">
    <source>
        <dbReference type="ARBA" id="ARBA00022729"/>
    </source>
</evidence>
<accession>A0A5C5Z532</accession>
<dbReference type="InterPro" id="IPR050473">
    <property type="entry name" value="A2M/Complement_sys"/>
</dbReference>
<feature type="domain" description="Alpha-2-macroglobulin" evidence="5">
    <location>
        <begin position="958"/>
        <end position="1009"/>
    </location>
</feature>
<feature type="transmembrane region" description="Helical" evidence="4">
    <location>
        <begin position="91"/>
        <end position="115"/>
    </location>
</feature>
<keyword evidence="4" id="KW-1133">Transmembrane helix</keyword>
<dbReference type="EMBL" id="SJPJ01000001">
    <property type="protein sequence ID" value="TWT82499.1"/>
    <property type="molecule type" value="Genomic_DNA"/>
</dbReference>
<dbReference type="GO" id="GO:0004866">
    <property type="term" value="F:endopeptidase inhibitor activity"/>
    <property type="evidence" value="ECO:0007669"/>
    <property type="project" value="InterPro"/>
</dbReference>
<feature type="domain" description="Alpha-2-macroglobulin bait region" evidence="7">
    <location>
        <begin position="543"/>
        <end position="672"/>
    </location>
</feature>
<evidence type="ECO:0000259" key="6">
    <source>
        <dbReference type="Pfam" id="PF01835"/>
    </source>
</evidence>
<dbReference type="PANTHER" id="PTHR11412:SF136">
    <property type="entry name" value="CD109 ANTIGEN"/>
    <property type="match status" value="1"/>
</dbReference>
<evidence type="ECO:0000313" key="9">
    <source>
        <dbReference type="Proteomes" id="UP000315010"/>
    </source>
</evidence>
<dbReference type="Proteomes" id="UP000315010">
    <property type="component" value="Unassembled WGS sequence"/>
</dbReference>
<feature type="transmembrane region" description="Helical" evidence="4">
    <location>
        <begin position="789"/>
        <end position="806"/>
    </location>
</feature>
<dbReference type="Pfam" id="PF00207">
    <property type="entry name" value="A2M"/>
    <property type="match status" value="1"/>
</dbReference>
<sequence length="1016" mass="111907">MNSNDQNKDELRQSLLELHYDLLDQDEAQKLRQRISTDPQVAAEWSETRKLADKLAEAAQIPRSASIPSSTASEQLPSATPIPSTIKAKPIWFGPTLIGAIAASIGMLILGSLYVKRLPETPMVPVRIEAKVTPVMTAGTDHQYNIVTKKLDTVGTSIGGFSVTPASLSFAVLAKGTILFSGVTDTDASGTGKIVLPSDIVIPENAKLSITATSDKSNVSSATIEVPLEPTRCLTYLTTDRPVYRPGETIYFRSLTLDRRSFRSIVDVPIRYEILGSNGTPIQTLATEGVTDRGVGNGALTIPSTISGGPYTLIAKSLDGFFPDERCDFQVRPYRVPRFNTQLDFHRRSYGPGETVEADFHATKAEGGPVANAKVRVNATLDDRVIHSVRTTTNNNGSCKIAFSLPSHIARAAGKLLVVVEDSGTQEAKTKTIPIQLGRIEIDFYPEGGYLVDGLLNRVYFSARDSLGKPIHFAGEIQTHQNERVTTIETIRDGMGRFEFVPERGKRYSLVVTTPVGITHSPKLPAVVRAFPVLDTGSGVFDIDEAITMNIRTQTERRVIIRAVCRGQLVGEKQVRLGIGENSLSLPIRDDTAGVVRVTVFDVTMVPAQPLVERLVFRRQSKRLHIEIESSSPTDASPGEPLRITLQVRDETGEPTPAVLGAAVVDNASLRLRENERPNMQTHFLLTSEVQKPEDLEYANFYLDESAEAATAVDLLLGTQGWRRFVSGSNNQPNVDFRKQLVRLIQLDGSDAETKPRSFESPNEPSHEWSLYQEQVIIAWRTFTSQTRFLLATIFILWLVALVIRIRRRPQKKIAIWLLVASTSLATVGCGSPENATVQMDNSPTLDRDAMERSAAANPDVGSQAGSSEAIEVAELLLQASHFDELESVRSRLLRTTSEPTPERTLTKTELQKLFASRGLDVESFADQLMNELRFPVREYAHHYQSGDDETQTDSAETLFWHPLLITNSDGRVTIDFELPDSTTTFRVDVNAHTIDGRIGSASGEVVSRRTDPDQR</sequence>
<comment type="similarity">
    <text evidence="1">Belongs to the protease inhibitor I39 (alpha-2-macroglobulin) family. Bacterial alpha-2-macroglobulin subfamily.</text>
</comment>
<dbReference type="Gene3D" id="2.60.40.1930">
    <property type="match status" value="1"/>
</dbReference>
<evidence type="ECO:0000259" key="7">
    <source>
        <dbReference type="Pfam" id="PF07703"/>
    </source>
</evidence>
<dbReference type="RefSeq" id="WP_146399022.1">
    <property type="nucleotide sequence ID" value="NZ_SJPJ01000001.1"/>
</dbReference>
<dbReference type="InterPro" id="IPR002890">
    <property type="entry name" value="MG2"/>
</dbReference>
<feature type="domain" description="Macroglobulin" evidence="6">
    <location>
        <begin position="235"/>
        <end position="320"/>
    </location>
</feature>
<dbReference type="Pfam" id="PF01835">
    <property type="entry name" value="MG2"/>
    <property type="match status" value="1"/>
</dbReference>
<keyword evidence="4" id="KW-0472">Membrane</keyword>
<evidence type="ECO:0000256" key="1">
    <source>
        <dbReference type="ARBA" id="ARBA00010556"/>
    </source>
</evidence>
<organism evidence="8 9">
    <name type="scientific">Novipirellula herctigrandis</name>
    <dbReference type="NCBI Taxonomy" id="2527986"/>
    <lineage>
        <taxon>Bacteria</taxon>
        <taxon>Pseudomonadati</taxon>
        <taxon>Planctomycetota</taxon>
        <taxon>Planctomycetia</taxon>
        <taxon>Pirellulales</taxon>
        <taxon>Pirellulaceae</taxon>
        <taxon>Novipirellula</taxon>
    </lineage>
</organism>
<keyword evidence="9" id="KW-1185">Reference proteome</keyword>
<dbReference type="OrthoDB" id="97821at2"/>
<dbReference type="PANTHER" id="PTHR11412">
    <property type="entry name" value="MACROGLOBULIN / COMPLEMENT"/>
    <property type="match status" value="1"/>
</dbReference>
<reference evidence="8 9" key="1">
    <citation type="submission" date="2019-02" db="EMBL/GenBank/DDBJ databases">
        <title>Deep-cultivation of Planctomycetes and their phenomic and genomic characterization uncovers novel biology.</title>
        <authorList>
            <person name="Wiegand S."/>
            <person name="Jogler M."/>
            <person name="Boedeker C."/>
            <person name="Pinto D."/>
            <person name="Vollmers J."/>
            <person name="Rivas-Marin E."/>
            <person name="Kohn T."/>
            <person name="Peeters S.H."/>
            <person name="Heuer A."/>
            <person name="Rast P."/>
            <person name="Oberbeckmann S."/>
            <person name="Bunk B."/>
            <person name="Jeske O."/>
            <person name="Meyerdierks A."/>
            <person name="Storesund J.E."/>
            <person name="Kallscheuer N."/>
            <person name="Luecker S."/>
            <person name="Lage O.M."/>
            <person name="Pohl T."/>
            <person name="Merkel B.J."/>
            <person name="Hornburger P."/>
            <person name="Mueller R.-W."/>
            <person name="Bruemmer F."/>
            <person name="Labrenz M."/>
            <person name="Spormann A.M."/>
            <person name="Op Den Camp H."/>
            <person name="Overmann J."/>
            <person name="Amann R."/>
            <person name="Jetten M.S.M."/>
            <person name="Mascher T."/>
            <person name="Medema M.H."/>
            <person name="Devos D.P."/>
            <person name="Kaster A.-K."/>
            <person name="Ovreas L."/>
            <person name="Rohde M."/>
            <person name="Galperin M.Y."/>
            <person name="Jogler C."/>
        </authorList>
    </citation>
    <scope>NUCLEOTIDE SEQUENCE [LARGE SCALE GENOMIC DNA]</scope>
    <source>
        <strain evidence="8 9">CA13</strain>
    </source>
</reference>
<keyword evidence="4" id="KW-0812">Transmembrane</keyword>
<evidence type="ECO:0000313" key="8">
    <source>
        <dbReference type="EMBL" id="TWT82499.1"/>
    </source>
</evidence>
<evidence type="ECO:0000256" key="4">
    <source>
        <dbReference type="SAM" id="Phobius"/>
    </source>
</evidence>
<comment type="caution">
    <text evidence="8">The sequence shown here is derived from an EMBL/GenBank/DDBJ whole genome shotgun (WGS) entry which is preliminary data.</text>
</comment>
<protein>
    <submittedName>
        <fullName evidence="8">MG2 domain protein</fullName>
    </submittedName>
</protein>